<keyword evidence="2 10" id="KW-0963">Cytoplasm</keyword>
<dbReference type="RefSeq" id="WP_217651412.1">
    <property type="nucleotide sequence ID" value="NZ_FPKR01000004.1"/>
</dbReference>
<comment type="subunit">
    <text evidence="10">Part of the signal recognition particle protein translocation system, which is composed of SRP and FtsY. SRP is a ribonucleoprotein composed of Ffh and a 4.5S RNA molecule.</text>
</comment>
<comment type="similarity">
    <text evidence="10">Belongs to the GTP-binding SRP family. FtsY subfamily.</text>
</comment>
<dbReference type="PANTHER" id="PTHR43134:SF1">
    <property type="entry name" value="SIGNAL RECOGNITION PARTICLE RECEPTOR SUBUNIT ALPHA"/>
    <property type="match status" value="1"/>
</dbReference>
<keyword evidence="3 10" id="KW-0547">Nucleotide-binding</keyword>
<evidence type="ECO:0000256" key="6">
    <source>
        <dbReference type="ARBA" id="ARBA00023136"/>
    </source>
</evidence>
<dbReference type="HAMAP" id="MF_00920">
    <property type="entry name" value="FtsY"/>
    <property type="match status" value="1"/>
</dbReference>
<dbReference type="EMBL" id="FPKR01000004">
    <property type="protein sequence ID" value="SFZ74586.1"/>
    <property type="molecule type" value="Genomic_DNA"/>
</dbReference>
<dbReference type="SMART" id="SM00963">
    <property type="entry name" value="SRP54_N"/>
    <property type="match status" value="1"/>
</dbReference>
<feature type="compositionally biased region" description="Low complexity" evidence="11">
    <location>
        <begin position="38"/>
        <end position="57"/>
    </location>
</feature>
<dbReference type="InterPro" id="IPR036225">
    <property type="entry name" value="SRP/SRP_N"/>
</dbReference>
<dbReference type="Pfam" id="PF00448">
    <property type="entry name" value="SRP54"/>
    <property type="match status" value="1"/>
</dbReference>
<feature type="binding site" evidence="10">
    <location>
        <begin position="340"/>
        <end position="343"/>
    </location>
    <ligand>
        <name>GTP</name>
        <dbReference type="ChEBI" id="CHEBI:37565"/>
    </ligand>
</feature>
<evidence type="ECO:0000256" key="4">
    <source>
        <dbReference type="ARBA" id="ARBA00022801"/>
    </source>
</evidence>
<evidence type="ECO:0000256" key="11">
    <source>
        <dbReference type="SAM" id="MobiDB-lite"/>
    </source>
</evidence>
<dbReference type="InterPro" id="IPR000897">
    <property type="entry name" value="SRP54_GTPase_dom"/>
</dbReference>
<accession>A0A1K2HE49</accession>
<dbReference type="Gene3D" id="3.40.50.300">
    <property type="entry name" value="P-loop containing nucleotide triphosphate hydrolases"/>
    <property type="match status" value="1"/>
</dbReference>
<evidence type="ECO:0000259" key="12">
    <source>
        <dbReference type="PROSITE" id="PS00300"/>
    </source>
</evidence>
<dbReference type="NCBIfam" id="TIGR00064">
    <property type="entry name" value="ftsY"/>
    <property type="match status" value="1"/>
</dbReference>
<dbReference type="Proteomes" id="UP000186513">
    <property type="component" value="Unassembled WGS sequence"/>
</dbReference>
<dbReference type="GO" id="GO:0005737">
    <property type="term" value="C:cytoplasm"/>
    <property type="evidence" value="ECO:0007669"/>
    <property type="project" value="UniProtKB-SubCell"/>
</dbReference>
<proteinExistence type="inferred from homology"/>
<organism evidence="13 14">
    <name type="scientific">Chitinimonas taiwanensis DSM 18899</name>
    <dbReference type="NCBI Taxonomy" id="1121279"/>
    <lineage>
        <taxon>Bacteria</taxon>
        <taxon>Pseudomonadati</taxon>
        <taxon>Pseudomonadota</taxon>
        <taxon>Betaproteobacteria</taxon>
        <taxon>Neisseriales</taxon>
        <taxon>Chitinibacteraceae</taxon>
        <taxon>Chitinimonas</taxon>
    </lineage>
</organism>
<evidence type="ECO:0000256" key="7">
    <source>
        <dbReference type="ARBA" id="ARBA00023170"/>
    </source>
</evidence>
<dbReference type="CDD" id="cd17874">
    <property type="entry name" value="FtsY"/>
    <property type="match status" value="1"/>
</dbReference>
<comment type="subcellular location">
    <subcellularLocation>
        <location evidence="10">Cell membrane</location>
        <topology evidence="10">Peripheral membrane protein</topology>
        <orientation evidence="10">Cytoplasmic side</orientation>
    </subcellularLocation>
    <subcellularLocation>
        <location evidence="10">Cytoplasm</location>
    </subcellularLocation>
</comment>
<dbReference type="Pfam" id="PF02881">
    <property type="entry name" value="SRP54_N"/>
    <property type="match status" value="1"/>
</dbReference>
<feature type="binding site" evidence="10">
    <location>
        <begin position="195"/>
        <end position="202"/>
    </location>
    <ligand>
        <name>GTP</name>
        <dbReference type="ChEBI" id="CHEBI:37565"/>
    </ligand>
</feature>
<feature type="binding site" evidence="10">
    <location>
        <begin position="276"/>
        <end position="280"/>
    </location>
    <ligand>
        <name>GTP</name>
        <dbReference type="ChEBI" id="CHEBI:37565"/>
    </ligand>
</feature>
<evidence type="ECO:0000313" key="14">
    <source>
        <dbReference type="Proteomes" id="UP000186513"/>
    </source>
</evidence>
<evidence type="ECO:0000256" key="8">
    <source>
        <dbReference type="ARBA" id="ARBA00048027"/>
    </source>
</evidence>
<dbReference type="GO" id="GO:0003924">
    <property type="term" value="F:GTPase activity"/>
    <property type="evidence" value="ECO:0007669"/>
    <property type="project" value="UniProtKB-UniRule"/>
</dbReference>
<dbReference type="SUPFAM" id="SSF52540">
    <property type="entry name" value="P-loop containing nucleoside triphosphate hydrolases"/>
    <property type="match status" value="1"/>
</dbReference>
<dbReference type="GO" id="GO:0005525">
    <property type="term" value="F:GTP binding"/>
    <property type="evidence" value="ECO:0007669"/>
    <property type="project" value="UniProtKB-UniRule"/>
</dbReference>
<dbReference type="AlphaFoldDB" id="A0A1K2HE49"/>
<dbReference type="PANTHER" id="PTHR43134">
    <property type="entry name" value="SIGNAL RECOGNITION PARTICLE RECEPTOR SUBUNIT ALPHA"/>
    <property type="match status" value="1"/>
</dbReference>
<comment type="catalytic activity">
    <reaction evidence="8 10">
        <text>GTP + H2O = GDP + phosphate + H(+)</text>
        <dbReference type="Rhea" id="RHEA:19669"/>
        <dbReference type="ChEBI" id="CHEBI:15377"/>
        <dbReference type="ChEBI" id="CHEBI:15378"/>
        <dbReference type="ChEBI" id="CHEBI:37565"/>
        <dbReference type="ChEBI" id="CHEBI:43474"/>
        <dbReference type="ChEBI" id="CHEBI:58189"/>
        <dbReference type="EC" id="3.6.5.4"/>
    </reaction>
</comment>
<comment type="function">
    <text evidence="9 10">Involved in targeting and insertion of nascent membrane proteins into the cytoplasmic membrane. Acts as a receptor for the complex formed by the signal recognition particle (SRP) and the ribosome-nascent chain (RNC). Interaction with SRP-RNC leads to the transfer of the RNC complex to the Sec translocase for insertion into the membrane, the hydrolysis of GTP by both Ffh and FtsY, and the dissociation of the SRP-FtsY complex into the individual components.</text>
</comment>
<feature type="domain" description="SRP54-type proteins GTP-binding" evidence="12">
    <location>
        <begin position="361"/>
        <end position="374"/>
    </location>
</feature>
<keyword evidence="1 10" id="KW-1003">Cell membrane</keyword>
<dbReference type="PROSITE" id="PS00300">
    <property type="entry name" value="SRP54"/>
    <property type="match status" value="1"/>
</dbReference>
<dbReference type="EC" id="3.6.5.4" evidence="10"/>
<dbReference type="GO" id="GO:0006614">
    <property type="term" value="P:SRP-dependent cotranslational protein targeting to membrane"/>
    <property type="evidence" value="ECO:0007669"/>
    <property type="project" value="InterPro"/>
</dbReference>
<evidence type="ECO:0000256" key="10">
    <source>
        <dbReference type="HAMAP-Rule" id="MF_00920"/>
    </source>
</evidence>
<keyword evidence="14" id="KW-1185">Reference proteome</keyword>
<evidence type="ECO:0000256" key="2">
    <source>
        <dbReference type="ARBA" id="ARBA00022490"/>
    </source>
</evidence>
<dbReference type="GO" id="GO:0005886">
    <property type="term" value="C:plasma membrane"/>
    <property type="evidence" value="ECO:0007669"/>
    <property type="project" value="UniProtKB-SubCell"/>
</dbReference>
<evidence type="ECO:0000256" key="5">
    <source>
        <dbReference type="ARBA" id="ARBA00023134"/>
    </source>
</evidence>
<keyword evidence="7 10" id="KW-0675">Receptor</keyword>
<dbReference type="Gene3D" id="1.20.120.140">
    <property type="entry name" value="Signal recognition particle SRP54, nucleotide-binding domain"/>
    <property type="match status" value="1"/>
</dbReference>
<keyword evidence="5 10" id="KW-0342">GTP-binding</keyword>
<dbReference type="SMART" id="SM00382">
    <property type="entry name" value="AAA"/>
    <property type="match status" value="1"/>
</dbReference>
<dbReference type="InterPro" id="IPR003593">
    <property type="entry name" value="AAA+_ATPase"/>
</dbReference>
<dbReference type="STRING" id="1121279.SAMN02745887_01320"/>
<keyword evidence="4 10" id="KW-0378">Hydrolase</keyword>
<dbReference type="InterPro" id="IPR004390">
    <property type="entry name" value="SR_rcpt_FtsY"/>
</dbReference>
<dbReference type="FunFam" id="3.40.50.300:FF:000053">
    <property type="entry name" value="Signal recognition particle receptor FtsY"/>
    <property type="match status" value="1"/>
</dbReference>
<evidence type="ECO:0000256" key="3">
    <source>
        <dbReference type="ARBA" id="ARBA00022741"/>
    </source>
</evidence>
<feature type="region of interest" description="Disordered" evidence="11">
    <location>
        <begin position="28"/>
        <end position="58"/>
    </location>
</feature>
<dbReference type="SMART" id="SM00962">
    <property type="entry name" value="SRP54"/>
    <property type="match status" value="1"/>
</dbReference>
<dbReference type="FunFam" id="1.20.120.140:FF:000002">
    <property type="entry name" value="Signal recognition particle receptor FtsY"/>
    <property type="match status" value="1"/>
</dbReference>
<name>A0A1K2HE49_9NEIS</name>
<evidence type="ECO:0000256" key="9">
    <source>
        <dbReference type="ARBA" id="ARBA00053570"/>
    </source>
</evidence>
<keyword evidence="6 10" id="KW-0472">Membrane</keyword>
<dbReference type="InterPro" id="IPR027417">
    <property type="entry name" value="P-loop_NTPase"/>
</dbReference>
<protein>
    <recommendedName>
        <fullName evidence="10">Signal recognition particle receptor FtsY</fullName>
        <shortName evidence="10">SRP receptor</shortName>
        <ecNumber evidence="10">3.6.5.4</ecNumber>
    </recommendedName>
</protein>
<dbReference type="SUPFAM" id="SSF47364">
    <property type="entry name" value="Domain of the SRP/SRP receptor G-proteins"/>
    <property type="match status" value="1"/>
</dbReference>
<evidence type="ECO:0000256" key="1">
    <source>
        <dbReference type="ARBA" id="ARBA00022475"/>
    </source>
</evidence>
<dbReference type="GO" id="GO:0005047">
    <property type="term" value="F:signal recognition particle binding"/>
    <property type="evidence" value="ECO:0007669"/>
    <property type="project" value="TreeGrafter"/>
</dbReference>
<reference evidence="13 14" key="1">
    <citation type="submission" date="2016-11" db="EMBL/GenBank/DDBJ databases">
        <authorList>
            <person name="Jaros S."/>
            <person name="Januszkiewicz K."/>
            <person name="Wedrychowicz H."/>
        </authorList>
    </citation>
    <scope>NUCLEOTIDE SEQUENCE [LARGE SCALE GENOMIC DNA]</scope>
    <source>
        <strain evidence="13 14">DSM 18899</strain>
    </source>
</reference>
<evidence type="ECO:0000313" key="13">
    <source>
        <dbReference type="EMBL" id="SFZ74586.1"/>
    </source>
</evidence>
<dbReference type="InterPro" id="IPR013822">
    <property type="entry name" value="Signal_recog_particl_SRP54_hlx"/>
</dbReference>
<gene>
    <name evidence="10" type="primary">ftsY</name>
    <name evidence="13" type="ORF">SAMN02745887_01320</name>
</gene>
<sequence>MSEQTPSQDKDAGWGKKLWKALNTDLGELVGSDKPSEAEPAAAPAPAAAASTPSAAAGEEKSFWQKTVEVLNTDVTVLAKDVAQASKEVWQYKLKAGLAKTRDKLGKELATLFGGGQIDEDLYEELETVLLTADMGVDATNHLLKDVRSRVTLAGLKDASELRGALKGALTELIAPLEKPLVVEGHQPFIIMVAGVNGAGKTTSIGKLAKYFQGQGKSVLLAAGDTFRAAAREQLMAWGERNNVTVIAQDGGDSAAVCFDAINAAKARGIDIVLADTAGRLPTQLHLMDEIAKVKRVITKADASGPHEVLLVLDANTGQNALAQVKAFDDALGLTGLVLTKLDGTAKGGVIAGIAKQKPIPLRFIGVGEGIDDLRPFEAKDYVDALIE</sequence>
<dbReference type="InterPro" id="IPR042101">
    <property type="entry name" value="SRP54_N_sf"/>
</dbReference>